<dbReference type="EMBL" id="SPQQ01000010">
    <property type="protein sequence ID" value="TGE35882.1"/>
    <property type="molecule type" value="Genomic_DNA"/>
</dbReference>
<sequence>MIYMETAYKKAMDAVMLSGQRGIMPQSPGAIYGPGMDAGGTSTGLVFLAGELEKQDPRLLEPMTSLTAPRDIDMKPGGGWTSITSNVFVDYATSGSDEDSIIGSETNNIPVSQANISKDVFKVHTFSEILRVPLFDELKLQQIGKSLSTILDTGIRLQHSKMIDRNVYVGISKTGTYGLINNPLIVAANAALGASASRLWVNKTPTEIMNDINQLLTNTVIASGYDLSGMASRILIDWSNYGYIANTPVTIAGTQSILSYLLENNIATKQGRPLEIFPLQWCTGAGVGGTQRMMAYVKEESKVNIDLPVPLSRVMTAPNTTSGSYETIFASQFSQVKFLFYTCAAYTDGI</sequence>
<dbReference type="PIRSF" id="PIRSF029202">
    <property type="entry name" value="UCP029202"/>
    <property type="match status" value="1"/>
</dbReference>
<comment type="caution">
    <text evidence="1">The sequence shown here is derived from an EMBL/GenBank/DDBJ whole genome shotgun (WGS) entry which is preliminary data.</text>
</comment>
<evidence type="ECO:0000313" key="1">
    <source>
        <dbReference type="EMBL" id="TGE35882.1"/>
    </source>
</evidence>
<evidence type="ECO:0000313" key="2">
    <source>
        <dbReference type="Proteomes" id="UP000298460"/>
    </source>
</evidence>
<proteinExistence type="predicted"/>
<dbReference type="InterPro" id="IPR020049">
    <property type="entry name" value="Major_capsid-like"/>
</dbReference>
<dbReference type="AlphaFoldDB" id="A0A4Z0QYM1"/>
<reference evidence="1 2" key="1">
    <citation type="submission" date="2019-03" db="EMBL/GenBank/DDBJ databases">
        <title>Draft Genome Sequence of Desulfosporosinus fructosivorans Strain 63.6F, Isolated from Marine Sediment in the Baltic Sea.</title>
        <authorList>
            <person name="Hausmann B."/>
            <person name="Vandieken V."/>
            <person name="Pjevac P."/>
            <person name="Schreck K."/>
            <person name="Herbold C.W."/>
            <person name="Loy A."/>
        </authorList>
    </citation>
    <scope>NUCLEOTIDE SEQUENCE [LARGE SCALE GENOMIC DNA]</scope>
    <source>
        <strain evidence="1 2">63.6F</strain>
    </source>
</reference>
<name>A0A4Z0QYM1_9FIRM</name>
<accession>A0A4Z0QYM1</accession>
<gene>
    <name evidence="1" type="ORF">E4K67_22460</name>
</gene>
<protein>
    <submittedName>
        <fullName evidence="1">DUF2184 domain-containing protein</fullName>
    </submittedName>
</protein>
<dbReference type="Proteomes" id="UP000298460">
    <property type="component" value="Unassembled WGS sequence"/>
</dbReference>
<keyword evidence="2" id="KW-1185">Reference proteome</keyword>
<organism evidence="1 2">
    <name type="scientific">Desulfosporosinus fructosivorans</name>
    <dbReference type="NCBI Taxonomy" id="2018669"/>
    <lineage>
        <taxon>Bacteria</taxon>
        <taxon>Bacillati</taxon>
        <taxon>Bacillota</taxon>
        <taxon>Clostridia</taxon>
        <taxon>Eubacteriales</taxon>
        <taxon>Desulfitobacteriaceae</taxon>
        <taxon>Desulfosporosinus</taxon>
    </lineage>
</organism>
<dbReference type="Pfam" id="PF09950">
    <property type="entry name" value="Major_capside"/>
    <property type="match status" value="1"/>
</dbReference>